<dbReference type="SUPFAM" id="SSF52540">
    <property type="entry name" value="P-loop containing nucleoside triphosphate hydrolases"/>
    <property type="match status" value="1"/>
</dbReference>
<evidence type="ECO:0000313" key="3">
    <source>
        <dbReference type="EMBL" id="EIJ78057.1"/>
    </source>
</evidence>
<dbReference type="PANTHER" id="PTHR42734">
    <property type="entry name" value="METAL TRANSPORT SYSTEM ATP-BINDING PROTEIN TM_0124-RELATED"/>
    <property type="match status" value="1"/>
</dbReference>
<dbReference type="InterPro" id="IPR050153">
    <property type="entry name" value="Metal_Ion_Import_ABC"/>
</dbReference>
<feature type="domain" description="ABC transporter" evidence="2">
    <location>
        <begin position="5"/>
        <end position="245"/>
    </location>
</feature>
<dbReference type="InterPro" id="IPR003439">
    <property type="entry name" value="ABC_transporter-like_ATP-bd"/>
</dbReference>
<reference evidence="3 4" key="1">
    <citation type="journal article" date="2012" name="Appl. Environ. Microbiol.">
        <title>Genome Sequence of Thermotolerant Bacillus methanolicus: Features and Regulation Related to Methylotrophy and Production of L-Lysine and L-Glutamate from Methanol.</title>
        <authorList>
            <person name="Heggeset T.M."/>
            <person name="Krog A."/>
            <person name="Balzer S."/>
            <person name="Wentzel A."/>
            <person name="Ellingsen T.E."/>
            <person name="Brautaset T."/>
        </authorList>
    </citation>
    <scope>NUCLEOTIDE SEQUENCE [LARGE SCALE GENOMIC DNA]</scope>
    <source>
        <strain evidence="3 4">PB1</strain>
    </source>
</reference>
<evidence type="ECO:0000256" key="1">
    <source>
        <dbReference type="ARBA" id="ARBA00022448"/>
    </source>
</evidence>
<keyword evidence="1" id="KW-0813">Transport</keyword>
<dbReference type="RefSeq" id="WP_004436235.1">
    <property type="nucleotide sequence ID" value="NZ_AFEU01000003.1"/>
</dbReference>
<dbReference type="InterPro" id="IPR027417">
    <property type="entry name" value="P-loop_NTPase"/>
</dbReference>
<dbReference type="PATRIC" id="fig|997296.3.peg.2284"/>
<dbReference type="GO" id="GO:0016887">
    <property type="term" value="F:ATP hydrolysis activity"/>
    <property type="evidence" value="ECO:0007669"/>
    <property type="project" value="InterPro"/>
</dbReference>
<organism evidence="3 4">
    <name type="scientific">Bacillus methanolicus PB1</name>
    <dbReference type="NCBI Taxonomy" id="997296"/>
    <lineage>
        <taxon>Bacteria</taxon>
        <taxon>Bacillati</taxon>
        <taxon>Bacillota</taxon>
        <taxon>Bacilli</taxon>
        <taxon>Bacillales</taxon>
        <taxon>Bacillaceae</taxon>
        <taxon>Bacillus</taxon>
    </lineage>
</organism>
<accession>I3DUY6</accession>
<keyword evidence="4" id="KW-1185">Reference proteome</keyword>
<dbReference type="PROSITE" id="PS50893">
    <property type="entry name" value="ABC_TRANSPORTER_2"/>
    <property type="match status" value="1"/>
</dbReference>
<gene>
    <name evidence="3" type="ORF">PB1_10864</name>
</gene>
<dbReference type="Pfam" id="PF00005">
    <property type="entry name" value="ABC_tran"/>
    <property type="match status" value="1"/>
</dbReference>
<dbReference type="Gene3D" id="3.40.50.300">
    <property type="entry name" value="P-loop containing nucleotide triphosphate hydrolases"/>
    <property type="match status" value="1"/>
</dbReference>
<proteinExistence type="predicted"/>
<comment type="caution">
    <text evidence="3">The sequence shown here is derived from an EMBL/GenBank/DDBJ whole genome shotgun (WGS) entry which is preliminary data.</text>
</comment>
<dbReference type="STRING" id="997296.PB1_10864"/>
<dbReference type="GO" id="GO:0005524">
    <property type="term" value="F:ATP binding"/>
    <property type="evidence" value="ECO:0007669"/>
    <property type="project" value="InterPro"/>
</dbReference>
<dbReference type="eggNOG" id="COG1119">
    <property type="taxonomic scope" value="Bacteria"/>
</dbReference>
<dbReference type="EMBL" id="AFEU01000003">
    <property type="protein sequence ID" value="EIJ78057.1"/>
    <property type="molecule type" value="Genomic_DNA"/>
</dbReference>
<sequence length="275" mass="31451">MESIISMKNVSLIRENRVILKDINWEVKEKEQWVILGLNGSGKTSILNIVTAYEYPTKGEVSVLGHKFGQTNLPELRKQIGFVSSSLDRFSQTLKSETVEDIVISGKFAMIGLYENVTIEDREQAEQIMASFRINHLKGKTFDTLSEGEKRKVFIGRALMTKPKLLILDEPSVGLDILAREDILSLTKEIIENQQCHVLYVTHYIEEIVEELTHVLLLKEGQIVAAGQKEDILTDELLSETFQLTMKVHWENKRPWISIHKNIGWTKFAKVESNI</sequence>
<dbReference type="Proteomes" id="UP000010523">
    <property type="component" value="Unassembled WGS sequence"/>
</dbReference>
<dbReference type="AlphaFoldDB" id="I3DUY6"/>
<protein>
    <submittedName>
        <fullName evidence="3">ABC transporter related protein</fullName>
    </submittedName>
</protein>
<evidence type="ECO:0000313" key="4">
    <source>
        <dbReference type="Proteomes" id="UP000010523"/>
    </source>
</evidence>
<name>I3DUY6_BACMT</name>
<dbReference type="OrthoDB" id="9789994at2"/>
<evidence type="ECO:0000259" key="2">
    <source>
        <dbReference type="PROSITE" id="PS50893"/>
    </source>
</evidence>